<dbReference type="InterPro" id="IPR038740">
    <property type="entry name" value="BioF2-like_GNAT_dom"/>
</dbReference>
<proteinExistence type="predicted"/>
<sequence length="370" mass="40867">MQQLDRKHHSVSVVRPDELGENELSAWRGMQAAQPHLANPFLSPEFTLAMGEVSPSARVGILSDEEGLAGFLPFELRARGVGSAIGDWVSLCQGVVHRPGAAFDADALLQGLGLHVWEFGCLVERQPWFAPYETLSQQSVVLDLSAGYAEYSRALAGRSPKFYKSTLYKERKLGRDAGEISFTFASREPDDFRTLRRWKSDQYRRMGRADRFAKPWVVELTERLHAIDTPSFAGPLSMMYVDGRPVAGHFGLRSDSVLVGWFPAYDPSFAKYSPGLIQHLRMAEAAAAAGLGAMDLGIGTGSEYKEALRSHGAPVGEGVVRRRTLGAAVHRARHEPVRLARRFVLETPVLYRAADKLLRAYGTRASARGR</sequence>
<evidence type="ECO:0000259" key="1">
    <source>
        <dbReference type="Pfam" id="PF13480"/>
    </source>
</evidence>
<dbReference type="SUPFAM" id="SSF55729">
    <property type="entry name" value="Acyl-CoA N-acyltransferases (Nat)"/>
    <property type="match status" value="1"/>
</dbReference>
<dbReference type="RefSeq" id="WP_183645683.1">
    <property type="nucleotide sequence ID" value="NZ_JACIBV010000001.1"/>
</dbReference>
<dbReference type="EMBL" id="JACIBV010000001">
    <property type="protein sequence ID" value="MBB3726201.1"/>
    <property type="molecule type" value="Genomic_DNA"/>
</dbReference>
<dbReference type="GO" id="GO:0016740">
    <property type="term" value="F:transferase activity"/>
    <property type="evidence" value="ECO:0007669"/>
    <property type="project" value="UniProtKB-KW"/>
</dbReference>
<dbReference type="InterPro" id="IPR016181">
    <property type="entry name" value="Acyl_CoA_acyltransferase"/>
</dbReference>
<comment type="caution">
    <text evidence="2">The sequence shown here is derived from an EMBL/GenBank/DDBJ whole genome shotgun (WGS) entry which is preliminary data.</text>
</comment>
<dbReference type="Gene3D" id="3.40.630.30">
    <property type="match status" value="1"/>
</dbReference>
<gene>
    <name evidence="2" type="ORF">FHR33_002061</name>
</gene>
<evidence type="ECO:0000313" key="2">
    <source>
        <dbReference type="EMBL" id="MBB3726201.1"/>
    </source>
</evidence>
<reference evidence="2 3" key="1">
    <citation type="submission" date="2020-08" db="EMBL/GenBank/DDBJ databases">
        <title>Sequencing the genomes of 1000 actinobacteria strains.</title>
        <authorList>
            <person name="Klenk H.-P."/>
        </authorList>
    </citation>
    <scope>NUCLEOTIDE SEQUENCE [LARGE SCALE GENOMIC DNA]</scope>
    <source>
        <strain evidence="2 3">DSM 44320</strain>
    </source>
</reference>
<dbReference type="AlphaFoldDB" id="A0A7W5Y676"/>
<organism evidence="2 3">
    <name type="scientific">Nonomuraea dietziae</name>
    <dbReference type="NCBI Taxonomy" id="65515"/>
    <lineage>
        <taxon>Bacteria</taxon>
        <taxon>Bacillati</taxon>
        <taxon>Actinomycetota</taxon>
        <taxon>Actinomycetes</taxon>
        <taxon>Streptosporangiales</taxon>
        <taxon>Streptosporangiaceae</taxon>
        <taxon>Nonomuraea</taxon>
    </lineage>
</organism>
<keyword evidence="2" id="KW-0808">Transferase</keyword>
<feature type="domain" description="BioF2-like acetyltransferase" evidence="1">
    <location>
        <begin position="164"/>
        <end position="305"/>
    </location>
</feature>
<protein>
    <submittedName>
        <fullName evidence="2">CelD/BcsL family acetyltransferase involved in cellulose biosynthesis</fullName>
    </submittedName>
</protein>
<dbReference type="GeneID" id="95388574"/>
<keyword evidence="3" id="KW-1185">Reference proteome</keyword>
<evidence type="ECO:0000313" key="3">
    <source>
        <dbReference type="Proteomes" id="UP000579945"/>
    </source>
</evidence>
<accession>A0A7W5Y676</accession>
<dbReference type="Pfam" id="PF13480">
    <property type="entry name" value="Acetyltransf_6"/>
    <property type="match status" value="1"/>
</dbReference>
<name>A0A7W5Y676_9ACTN</name>
<dbReference type="Proteomes" id="UP000579945">
    <property type="component" value="Unassembled WGS sequence"/>
</dbReference>